<comment type="similarity">
    <text evidence="2">Belongs to the NRAMP (TC 2.A.55) family.</text>
</comment>
<keyword evidence="8" id="KW-1185">Reference proteome</keyword>
<evidence type="ECO:0000313" key="8">
    <source>
        <dbReference type="Proteomes" id="UP000235220"/>
    </source>
</evidence>
<feature type="transmembrane region" description="Helical" evidence="7">
    <location>
        <begin position="308"/>
        <end position="329"/>
    </location>
</feature>
<proteinExistence type="inferred from homology"/>
<dbReference type="PRINTS" id="PR00447">
    <property type="entry name" value="NATRESASSCMP"/>
</dbReference>
<feature type="transmembrane region" description="Helical" evidence="7">
    <location>
        <begin position="418"/>
        <end position="439"/>
    </location>
</feature>
<dbReference type="GeneID" id="109013743"/>
<feature type="compositionally biased region" description="Polar residues" evidence="6">
    <location>
        <begin position="614"/>
        <end position="624"/>
    </location>
</feature>
<dbReference type="InterPro" id="IPR001046">
    <property type="entry name" value="NRAMP_fam"/>
</dbReference>
<evidence type="ECO:0000256" key="1">
    <source>
        <dbReference type="ARBA" id="ARBA00004141"/>
    </source>
</evidence>
<evidence type="ECO:0000256" key="5">
    <source>
        <dbReference type="ARBA" id="ARBA00023136"/>
    </source>
</evidence>
<feature type="region of interest" description="Disordered" evidence="6">
    <location>
        <begin position="1266"/>
        <end position="1287"/>
    </location>
</feature>
<feature type="transmembrane region" description="Helical" evidence="7">
    <location>
        <begin position="107"/>
        <end position="133"/>
    </location>
</feature>
<keyword evidence="3 7" id="KW-0812">Transmembrane</keyword>
<keyword evidence="4 7" id="KW-1133">Transmembrane helix</keyword>
<dbReference type="Proteomes" id="UP000235220">
    <property type="component" value="Chromosome 4"/>
</dbReference>
<feature type="transmembrane region" description="Helical" evidence="7">
    <location>
        <begin position="221"/>
        <end position="249"/>
    </location>
</feature>
<keyword evidence="5 7" id="KW-0472">Membrane</keyword>
<dbReference type="GO" id="GO:0016020">
    <property type="term" value="C:membrane"/>
    <property type="evidence" value="ECO:0007669"/>
    <property type="project" value="UniProtKB-SubCell"/>
</dbReference>
<dbReference type="Pfam" id="PF01566">
    <property type="entry name" value="Nramp"/>
    <property type="match status" value="1"/>
</dbReference>
<reference evidence="9" key="1">
    <citation type="submission" date="2025-08" db="UniProtKB">
        <authorList>
            <consortium name="RefSeq"/>
        </authorList>
    </citation>
    <scope>IDENTIFICATION</scope>
    <source>
        <tissue evidence="9">Leaves</tissue>
    </source>
</reference>
<dbReference type="PANTHER" id="PTHR11706">
    <property type="entry name" value="SOLUTE CARRIER PROTEIN FAMILY 11 MEMBER"/>
    <property type="match status" value="1"/>
</dbReference>
<dbReference type="RefSeq" id="XP_018851488.2">
    <property type="nucleotide sequence ID" value="XM_018995943.2"/>
</dbReference>
<feature type="transmembrane region" description="Helical" evidence="7">
    <location>
        <begin position="36"/>
        <end position="55"/>
    </location>
</feature>
<dbReference type="PANTHER" id="PTHR11706:SF75">
    <property type="entry name" value="ETHYLENE-INSENSITIVE PROTEIN 2"/>
    <property type="match status" value="1"/>
</dbReference>
<evidence type="ECO:0000256" key="6">
    <source>
        <dbReference type="SAM" id="MobiDB-lite"/>
    </source>
</evidence>
<organism evidence="8 9">
    <name type="scientific">Juglans regia</name>
    <name type="common">English walnut</name>
    <dbReference type="NCBI Taxonomy" id="51240"/>
    <lineage>
        <taxon>Eukaryota</taxon>
        <taxon>Viridiplantae</taxon>
        <taxon>Streptophyta</taxon>
        <taxon>Embryophyta</taxon>
        <taxon>Tracheophyta</taxon>
        <taxon>Spermatophyta</taxon>
        <taxon>Magnoliopsida</taxon>
        <taxon>eudicotyledons</taxon>
        <taxon>Gunneridae</taxon>
        <taxon>Pentapetalae</taxon>
        <taxon>rosids</taxon>
        <taxon>fabids</taxon>
        <taxon>Fagales</taxon>
        <taxon>Juglandaceae</taxon>
        <taxon>Juglans</taxon>
    </lineage>
</organism>
<feature type="transmembrane region" description="Helical" evidence="7">
    <location>
        <begin position="335"/>
        <end position="361"/>
    </location>
</feature>
<dbReference type="GO" id="GO:0009873">
    <property type="term" value="P:ethylene-activated signaling pathway"/>
    <property type="evidence" value="ECO:0007669"/>
    <property type="project" value="InterPro"/>
</dbReference>
<evidence type="ECO:0000256" key="3">
    <source>
        <dbReference type="ARBA" id="ARBA00022692"/>
    </source>
</evidence>
<feature type="transmembrane region" description="Helical" evidence="7">
    <location>
        <begin position="140"/>
        <end position="160"/>
    </location>
</feature>
<protein>
    <submittedName>
        <fullName evidence="9">Ethylene-insensitive protein 2-like isoform X2</fullName>
    </submittedName>
</protein>
<evidence type="ECO:0000256" key="4">
    <source>
        <dbReference type="ARBA" id="ARBA00022989"/>
    </source>
</evidence>
<name>A0A2I4H5Q7_JUGRE</name>
<dbReference type="Gramene" id="Jr04_04450_p1">
    <property type="protein sequence ID" value="cds.Jr04_04450_p1"/>
    <property type="gene ID" value="Jr04_04450"/>
</dbReference>
<feature type="region of interest" description="Disordered" evidence="6">
    <location>
        <begin position="582"/>
        <end position="647"/>
    </location>
</feature>
<evidence type="ECO:0000313" key="9">
    <source>
        <dbReference type="RefSeq" id="XP_018851488.2"/>
    </source>
</evidence>
<evidence type="ECO:0000256" key="7">
    <source>
        <dbReference type="SAM" id="Phobius"/>
    </source>
</evidence>
<dbReference type="InterPro" id="IPR017187">
    <property type="entry name" value="EIN2"/>
</dbReference>
<feature type="transmembrane region" description="Helical" evidence="7">
    <location>
        <begin position="269"/>
        <end position="287"/>
    </location>
</feature>
<feature type="transmembrane region" description="Helical" evidence="7">
    <location>
        <begin position="76"/>
        <end position="101"/>
    </location>
</feature>
<accession>A0A2I4H5Q7</accession>
<sequence>MVLSAVAPVLLISIVYVDPGKWAAIAESGAHFGFELVAWMLVFNFAAILCQYLSARIGLVTGRDLAQVCRDEYDKFTCLFLGVQIELSVIVLDLTMILGLAHGLNLLFGWDLFSCVFLTAINTILFPLFSILLENSKAKFLCLCLSGFILLSVVLGVLISQTEISLSMNWMLTKLCGENAFALMSLLGANIMPHNFFLHSSIVQSQGSPNISKDAMCHNHFVAILCVFSGIYLVNYVLMISAANVFPGLVLLTFQDSMSLMEQVFRSPIAPFAYLLVLFFSNQITSLNWGQCGQVVLHDFLKVDIPGWLHCATIRVISVVPALYCVWSSGAEGMYQLLIVTQVMVALLLPSSVIPLFRVAASRPIMGVYKISVFVEFLALITFIGMLVLKIIFMVEMIFGNSDWVANLRWNMGGGLSFPYPVLVVTACASLGLMLWLLATPLKSASAGFDAQLYRGTPEAVPGTSTEREDTDITGTGYHGEAPVQKQEPLSARGKDLKSHSDMPVGFDVDLPEHIMEPDREINLTTVEENRSKAILSSSPICGLDGSAATVESVPSVPLSTVSNEVSDVKFLDNRTVQAKSMEPLEKTVGIEGELQTEKDDDEGDTWESEESSKGLSGSTQSLISEGPGSFRSLSGKGDEGGSGTGSLSRLAGLGRAARRQLAAVLDEFWGQLYDFHGQATQEAKLKKLDVVLGVDSRSASSSLKVDTTAKEFSGSFLSVGVTGSDNLINSSLYEAPTQQNVQRNSDSSYGVQRGSSSLWSNPVQFLDAYVQNPSHNVLDSGERRYSSMRNVPSTESWDYQPATIHGYQIASYRMAKERNSDHLNNPMQSAAVSSPSLGVTGYRDSIAFVLGQKLQNGSSSGQPTGYQNPAICRESPFHSERPADIMASSANTKKYHSLPDMSGFSVPQQDLYVTDKSAQWDHPIGYGSSVGRTGYELPLHPNPNLGSRTGAPLAFDELSPSKIYRDGFSSQLSPTIETGSLWSRQPFERFGVADKNLNVGSGGVGSRPSSITQEATSVVNSEAKLLQAFRHCIVKLLKLEGSDWLFGQNDGADEDLIDRVAARERFLYEAETREMNRVVHRGDPQYLSSERKSGSAMRNDEVSFKNFLISSVPHCGEGCIWRPDLIVSFGVWCIHRILDLSLMESRPELWGKYTYVLNRLQGIIDAALVKPRSPMSPCFCLQIPVAFLQKSSPPVSNGMLPPASKPGRGKCTTAGMLLDMVKDVEIAISCRKGRTGTAAGDVAFPKGKENLASVLKRYKRRLSSKPVGVHEASGPRKVLTSAPYSS</sequence>
<gene>
    <name evidence="9" type="primary">LOC109013743</name>
</gene>
<dbReference type="GO" id="GO:0046873">
    <property type="term" value="F:metal ion transmembrane transporter activity"/>
    <property type="evidence" value="ECO:0007669"/>
    <property type="project" value="InterPro"/>
</dbReference>
<feature type="compositionally biased region" description="Acidic residues" evidence="6">
    <location>
        <begin position="599"/>
        <end position="610"/>
    </location>
</feature>
<feature type="transmembrane region" description="Helical" evidence="7">
    <location>
        <begin position="373"/>
        <end position="398"/>
    </location>
</feature>
<evidence type="ECO:0000256" key="2">
    <source>
        <dbReference type="ARBA" id="ARBA00009965"/>
    </source>
</evidence>
<comment type="subcellular location">
    <subcellularLocation>
        <location evidence="1">Membrane</location>
        <topology evidence="1">Multi-pass membrane protein</topology>
    </subcellularLocation>
</comment>
<dbReference type="PIRSF" id="PIRSF037378">
    <property type="entry name" value="EIN2"/>
    <property type="match status" value="1"/>
</dbReference>